<dbReference type="PROSITE" id="PS50011">
    <property type="entry name" value="PROTEIN_KINASE_DOM"/>
    <property type="match status" value="1"/>
</dbReference>
<dbReference type="GO" id="GO:0005524">
    <property type="term" value="F:ATP binding"/>
    <property type="evidence" value="ECO:0007669"/>
    <property type="project" value="InterPro"/>
</dbReference>
<evidence type="ECO:0000313" key="3">
    <source>
        <dbReference type="WBParaSite" id="Csp11.Scaffold629.g10480.t1"/>
    </source>
</evidence>
<keyword evidence="2" id="KW-1185">Reference proteome</keyword>
<sequence length="94" mass="10902">MTFRLLEALEKLHQLKWLHCDIKSDNIMFRRHFNQAELTLCLIDFGLSLISRGEANRTNQGKPPNCKCIDDITMAAYVALKMAETISRDRRFSS</sequence>
<dbReference type="InterPro" id="IPR011009">
    <property type="entry name" value="Kinase-like_dom_sf"/>
</dbReference>
<dbReference type="InterPro" id="IPR000719">
    <property type="entry name" value="Prot_kinase_dom"/>
</dbReference>
<dbReference type="GO" id="GO:0004672">
    <property type="term" value="F:protein kinase activity"/>
    <property type="evidence" value="ECO:0007669"/>
    <property type="project" value="InterPro"/>
</dbReference>
<accession>A0A1I7TPH4</accession>
<organism evidence="2 3">
    <name type="scientific">Caenorhabditis tropicalis</name>
    <dbReference type="NCBI Taxonomy" id="1561998"/>
    <lineage>
        <taxon>Eukaryota</taxon>
        <taxon>Metazoa</taxon>
        <taxon>Ecdysozoa</taxon>
        <taxon>Nematoda</taxon>
        <taxon>Chromadorea</taxon>
        <taxon>Rhabditida</taxon>
        <taxon>Rhabditina</taxon>
        <taxon>Rhabditomorpha</taxon>
        <taxon>Rhabditoidea</taxon>
        <taxon>Rhabditidae</taxon>
        <taxon>Peloderinae</taxon>
        <taxon>Caenorhabditis</taxon>
    </lineage>
</organism>
<dbReference type="Proteomes" id="UP000095282">
    <property type="component" value="Unplaced"/>
</dbReference>
<name>A0A1I7TPH4_9PELO</name>
<dbReference type="AlphaFoldDB" id="A0A1I7TPH4"/>
<evidence type="ECO:0000259" key="1">
    <source>
        <dbReference type="PROSITE" id="PS50011"/>
    </source>
</evidence>
<dbReference type="WBParaSite" id="Csp11.Scaffold629.g10480.t1">
    <property type="protein sequence ID" value="Csp11.Scaffold629.g10480.t1"/>
    <property type="gene ID" value="Csp11.Scaffold629.g10480"/>
</dbReference>
<evidence type="ECO:0000313" key="2">
    <source>
        <dbReference type="Proteomes" id="UP000095282"/>
    </source>
</evidence>
<dbReference type="SUPFAM" id="SSF56112">
    <property type="entry name" value="Protein kinase-like (PK-like)"/>
    <property type="match status" value="1"/>
</dbReference>
<proteinExistence type="predicted"/>
<feature type="domain" description="Protein kinase" evidence="1">
    <location>
        <begin position="1"/>
        <end position="94"/>
    </location>
</feature>
<dbReference type="Gene3D" id="1.10.510.10">
    <property type="entry name" value="Transferase(Phosphotransferase) domain 1"/>
    <property type="match status" value="1"/>
</dbReference>
<reference evidence="3" key="1">
    <citation type="submission" date="2016-11" db="UniProtKB">
        <authorList>
            <consortium name="WormBaseParasite"/>
        </authorList>
    </citation>
    <scope>IDENTIFICATION</scope>
</reference>
<dbReference type="Pfam" id="PF00069">
    <property type="entry name" value="Pkinase"/>
    <property type="match status" value="1"/>
</dbReference>
<protein>
    <submittedName>
        <fullName evidence="3">Protein kinase domain-containing protein</fullName>
    </submittedName>
</protein>